<dbReference type="EMBL" id="CM046389">
    <property type="protein sequence ID" value="KAI8567131.1"/>
    <property type="molecule type" value="Genomic_DNA"/>
</dbReference>
<protein>
    <submittedName>
        <fullName evidence="1">Uncharacterized protein</fullName>
    </submittedName>
</protein>
<accession>A0ACC0PNF1</accession>
<dbReference type="Proteomes" id="UP001062846">
    <property type="component" value="Chromosome 2"/>
</dbReference>
<sequence>MYKAELGCNATQSRWTRNKSKKEVTVSVSQLSMALVAVDTVVSGILHDVVDDTCESLDSIEREFGDDVAKLVAGVSRLSYVNQLLRRHQRVNMSHGTLVHEEANNLRVMLLGMVDDPHVVLISLLIVCLT</sequence>
<keyword evidence="2" id="KW-1185">Reference proteome</keyword>
<gene>
    <name evidence="1" type="ORF">RHMOL_Rhmol02G0096700</name>
</gene>
<organism evidence="1 2">
    <name type="scientific">Rhododendron molle</name>
    <name type="common">Chinese azalea</name>
    <name type="synonym">Azalea mollis</name>
    <dbReference type="NCBI Taxonomy" id="49168"/>
    <lineage>
        <taxon>Eukaryota</taxon>
        <taxon>Viridiplantae</taxon>
        <taxon>Streptophyta</taxon>
        <taxon>Embryophyta</taxon>
        <taxon>Tracheophyta</taxon>
        <taxon>Spermatophyta</taxon>
        <taxon>Magnoliopsida</taxon>
        <taxon>eudicotyledons</taxon>
        <taxon>Gunneridae</taxon>
        <taxon>Pentapetalae</taxon>
        <taxon>asterids</taxon>
        <taxon>Ericales</taxon>
        <taxon>Ericaceae</taxon>
        <taxon>Ericoideae</taxon>
        <taxon>Rhodoreae</taxon>
        <taxon>Rhododendron</taxon>
    </lineage>
</organism>
<evidence type="ECO:0000313" key="1">
    <source>
        <dbReference type="EMBL" id="KAI8567131.1"/>
    </source>
</evidence>
<comment type="caution">
    <text evidence="1">The sequence shown here is derived from an EMBL/GenBank/DDBJ whole genome shotgun (WGS) entry which is preliminary data.</text>
</comment>
<proteinExistence type="predicted"/>
<evidence type="ECO:0000313" key="2">
    <source>
        <dbReference type="Proteomes" id="UP001062846"/>
    </source>
</evidence>
<reference evidence="1" key="1">
    <citation type="submission" date="2022-02" db="EMBL/GenBank/DDBJ databases">
        <title>Plant Genome Project.</title>
        <authorList>
            <person name="Zhang R.-G."/>
        </authorList>
    </citation>
    <scope>NUCLEOTIDE SEQUENCE</scope>
    <source>
        <strain evidence="1">AT1</strain>
    </source>
</reference>
<name>A0ACC0PNF1_RHOML</name>